<evidence type="ECO:0000256" key="4">
    <source>
        <dbReference type="ARBA" id="ARBA00022737"/>
    </source>
</evidence>
<dbReference type="AlphaFoldDB" id="A0A7J5YI98"/>
<evidence type="ECO:0000256" key="5">
    <source>
        <dbReference type="ARBA" id="ARBA00023157"/>
    </source>
</evidence>
<feature type="domain" description="Link" evidence="17">
    <location>
        <begin position="756"/>
        <end position="848"/>
    </location>
</feature>
<dbReference type="GO" id="GO:0001501">
    <property type="term" value="P:skeletal system development"/>
    <property type="evidence" value="ECO:0007669"/>
    <property type="project" value="TreeGrafter"/>
</dbReference>
<gene>
    <name evidence="18" type="ORF">F7725_014986</name>
</gene>
<evidence type="ECO:0000256" key="2">
    <source>
        <dbReference type="ARBA" id="ARBA00022525"/>
    </source>
</evidence>
<comment type="caution">
    <text evidence="14">Lacks conserved residue(s) required for the propagation of feature annotation.</text>
</comment>
<dbReference type="FunFam" id="3.10.100.10:FF:000001">
    <property type="entry name" value="Hyaluronan proteoglycan link protein 1"/>
    <property type="match status" value="1"/>
</dbReference>
<keyword evidence="19" id="KW-1185">Reference proteome</keyword>
<dbReference type="SUPFAM" id="SSF48726">
    <property type="entry name" value="Immunoglobulin"/>
    <property type="match status" value="1"/>
</dbReference>
<dbReference type="GO" id="GO:0072534">
    <property type="term" value="C:perineuronal net"/>
    <property type="evidence" value="ECO:0007669"/>
    <property type="project" value="TreeGrafter"/>
</dbReference>
<evidence type="ECO:0000313" key="19">
    <source>
        <dbReference type="Proteomes" id="UP000518266"/>
    </source>
</evidence>
<dbReference type="InterPro" id="IPR016187">
    <property type="entry name" value="CTDL_fold"/>
</dbReference>
<keyword evidence="5 14" id="KW-1015">Disulfide bond</keyword>
<dbReference type="InterPro" id="IPR003599">
    <property type="entry name" value="Ig_sub"/>
</dbReference>
<dbReference type="InterPro" id="IPR013783">
    <property type="entry name" value="Ig-like_fold"/>
</dbReference>
<keyword evidence="3" id="KW-0272">Extracellular matrix</keyword>
<feature type="disulfide bond" evidence="14">
    <location>
        <begin position="801"/>
        <end position="822"/>
    </location>
</feature>
<dbReference type="Gene3D" id="3.10.100.10">
    <property type="entry name" value="Mannose-Binding Protein A, subunit A"/>
    <property type="match status" value="2"/>
</dbReference>
<keyword evidence="8" id="KW-0393">Immunoglobulin domain</keyword>
<dbReference type="SUPFAM" id="SSF56436">
    <property type="entry name" value="C-type lectin-like"/>
    <property type="match status" value="2"/>
</dbReference>
<feature type="domain" description="Ig-like" evidence="16">
    <location>
        <begin position="44"/>
        <end position="142"/>
    </location>
</feature>
<evidence type="ECO:0000256" key="14">
    <source>
        <dbReference type="PROSITE-ProRule" id="PRU00323"/>
    </source>
</evidence>
<dbReference type="InterPro" id="IPR050691">
    <property type="entry name" value="Hyaluronan_bind_Proteoglycan"/>
</dbReference>
<feature type="coiled-coil region" evidence="15">
    <location>
        <begin position="643"/>
        <end position="698"/>
    </location>
</feature>
<evidence type="ECO:0000313" key="18">
    <source>
        <dbReference type="EMBL" id="KAF3848489.1"/>
    </source>
</evidence>
<keyword evidence="4" id="KW-0677">Repeat</keyword>
<dbReference type="PROSITE" id="PS50963">
    <property type="entry name" value="LINK_2"/>
    <property type="match status" value="2"/>
</dbReference>
<evidence type="ECO:0000256" key="15">
    <source>
        <dbReference type="SAM" id="Coils"/>
    </source>
</evidence>
<dbReference type="Pfam" id="PF00193">
    <property type="entry name" value="Xlink"/>
    <property type="match status" value="2"/>
</dbReference>
<dbReference type="GO" id="GO:0045202">
    <property type="term" value="C:synapse"/>
    <property type="evidence" value="ECO:0007669"/>
    <property type="project" value="TreeGrafter"/>
</dbReference>
<dbReference type="PROSITE" id="PS01241">
    <property type="entry name" value="LINK_1"/>
    <property type="match status" value="2"/>
</dbReference>
<dbReference type="InterPro" id="IPR036179">
    <property type="entry name" value="Ig-like_dom_sf"/>
</dbReference>
<dbReference type="InterPro" id="IPR016186">
    <property type="entry name" value="C-type_lectin-like/link_sf"/>
</dbReference>
<evidence type="ECO:0000256" key="7">
    <source>
        <dbReference type="ARBA" id="ARBA00023290"/>
    </source>
</evidence>
<feature type="coiled-coil region" evidence="15">
    <location>
        <begin position="402"/>
        <end position="613"/>
    </location>
</feature>
<dbReference type="PANTHER" id="PTHR22804:SF10">
    <property type="entry name" value="HYALURONAN AND PROTEOGLYCAN LINK PROTEIN 1"/>
    <property type="match status" value="1"/>
</dbReference>
<evidence type="ECO:0000256" key="1">
    <source>
        <dbReference type="ARBA" id="ARBA00004498"/>
    </source>
</evidence>
<dbReference type="FunFam" id="3.10.100.10:FF:000002">
    <property type="entry name" value="Hyaluronan proteoglycan link protein 1"/>
    <property type="match status" value="1"/>
</dbReference>
<feature type="coiled-coil region" evidence="15">
    <location>
        <begin position="337"/>
        <end position="364"/>
    </location>
</feature>
<dbReference type="PANTHER" id="PTHR22804">
    <property type="entry name" value="AGGRECAN/VERSICAN PROTEOGLYCAN"/>
    <property type="match status" value="1"/>
</dbReference>
<dbReference type="PRINTS" id="PR01265">
    <property type="entry name" value="LINKMODULE"/>
</dbReference>
<evidence type="ECO:0000256" key="3">
    <source>
        <dbReference type="ARBA" id="ARBA00022530"/>
    </source>
</evidence>
<dbReference type="GO" id="GO:0007155">
    <property type="term" value="P:cell adhesion"/>
    <property type="evidence" value="ECO:0007669"/>
    <property type="project" value="InterPro"/>
</dbReference>
<feature type="disulfide bond" evidence="14">
    <location>
        <begin position="190"/>
        <end position="211"/>
    </location>
</feature>
<dbReference type="GO" id="GO:0005540">
    <property type="term" value="F:hyaluronic acid binding"/>
    <property type="evidence" value="ECO:0007669"/>
    <property type="project" value="UniProtKB-KW"/>
</dbReference>
<reference evidence="18 19" key="1">
    <citation type="submission" date="2020-03" db="EMBL/GenBank/DDBJ databases">
        <title>Dissostichus mawsoni Genome sequencing and assembly.</title>
        <authorList>
            <person name="Park H."/>
        </authorList>
    </citation>
    <scope>NUCLEOTIDE SEQUENCE [LARGE SCALE GENOMIC DNA]</scope>
    <source>
        <strain evidence="18">DM0001</strain>
        <tissue evidence="18">Muscle</tissue>
    </source>
</reference>
<feature type="domain" description="Link" evidence="17">
    <location>
        <begin position="144"/>
        <end position="239"/>
    </location>
</feature>
<comment type="similarity">
    <text evidence="10">Belongs to the HAPLN family.</text>
</comment>
<dbReference type="SMART" id="SM00409">
    <property type="entry name" value="IG"/>
    <property type="match status" value="1"/>
</dbReference>
<comment type="function">
    <text evidence="9">Stabilizes the aggregates of proteoglycan monomers with hyaluronic acid in the extracellular cartilage matrix.</text>
</comment>
<keyword evidence="2" id="KW-0964">Secreted</keyword>
<evidence type="ECO:0000256" key="12">
    <source>
        <dbReference type="ARBA" id="ARBA00042100"/>
    </source>
</evidence>
<dbReference type="GO" id="GO:0005615">
    <property type="term" value="C:extracellular space"/>
    <property type="evidence" value="ECO:0007669"/>
    <property type="project" value="TreeGrafter"/>
</dbReference>
<dbReference type="GO" id="GO:0007417">
    <property type="term" value="P:central nervous system development"/>
    <property type="evidence" value="ECO:0007669"/>
    <property type="project" value="TreeGrafter"/>
</dbReference>
<evidence type="ECO:0000259" key="16">
    <source>
        <dbReference type="PROSITE" id="PS50835"/>
    </source>
</evidence>
<dbReference type="Proteomes" id="UP000518266">
    <property type="component" value="Unassembled WGS sequence"/>
</dbReference>
<keyword evidence="15" id="KW-0175">Coiled coil</keyword>
<dbReference type="EMBL" id="JAAKFY010000012">
    <property type="protein sequence ID" value="KAF3848489.1"/>
    <property type="molecule type" value="Genomic_DNA"/>
</dbReference>
<evidence type="ECO:0000256" key="11">
    <source>
        <dbReference type="ARBA" id="ARBA00040183"/>
    </source>
</evidence>
<sequence length="851" mass="99876">MLDDGEHFLHSMYCIDQKMKMIPVLICALLSLTVAESDLDKLYPELEHSRTIYVTEQMKVVSRRGGNATLPCKIQMDQSMTPSRKMRIKWTKMTSDYLKESSSPMDASLVITEITLEDYGRYKCEVIDGLEDGTVVVSLDLEGVVFPYYPRLGRYNLNFYDAERACRDQDAVVASFDQLYDAWRGKLDWCNAGWLSDGSVQYPITNPREPCGGKNIAPGVRNYGLRDKDKNHYDVFCFTSHYKGKNQPEPGGNPRPFDHGAVADRAYRQIHCRNGWIYGLDEFHMALGEERAGFGHRMRKEKDNVKRLEDILSNRNSGFDQDNKRLFDIIQYRVADISRLKEQMEAAESQHKQQLDDMVAQQQKLSDQNNEGNLVTFNLLQRREQELLQCEEEFTKNLAEKQDIWESEKLQMERKYEEVTQEKNDLDRKILSRDTEFQQLEAKLKQVEQQKNYLAKKNKSCETDVKQLKDQMREQEEMFSKDLAQNQESCEAKVNLVEIKLKEVTQEKDDLAEKQLSWEKELKEVQAELKMAEDEKKDSAKKNLSLEKEVQLKDGRVQQLVNELDEQKERFSKDLAEKQLSWELFVQQREKLVKQLENKLDEQEEKFSKDLAQNQESWEAKFGLVETKLKEVTQQKHDLAQKHQSRETEFKQVEAKLKMVEDEEKDSAEKNLSLEKEVQLKERQVKQLENDLDEQKKMFYKDLAQNQESWETKVHLTETRWKQVEEQRDDLAQGQLSWEAKEEQMEEEKKLLEDLWRFYYLIHPSKLTYDEAVQACQKDDAQIAKVGQMYAAWKLLGFDRCDAGWLADGSVRYPISNPRRRCSPTEAAVRFSGFPDKKHKLYGVYCFKGHN</sequence>
<dbReference type="CDD" id="cd03519">
    <property type="entry name" value="Link_domain_HAPLN_module_2"/>
    <property type="match status" value="1"/>
</dbReference>
<accession>A0A7J5YI98</accession>
<dbReference type="GO" id="GO:0010001">
    <property type="term" value="P:glial cell differentiation"/>
    <property type="evidence" value="ECO:0007669"/>
    <property type="project" value="TreeGrafter"/>
</dbReference>
<name>A0A7J5YI98_DISMA</name>
<protein>
    <recommendedName>
        <fullName evidence="11">Hyaluronan and proteoglycan link protein 1</fullName>
    </recommendedName>
    <alternativeName>
        <fullName evidence="12">Cartilage-linking protein 1</fullName>
    </alternativeName>
    <alternativeName>
        <fullName evidence="13">Proteoglycan link protein</fullName>
    </alternativeName>
</protein>
<keyword evidence="7" id="KW-0373">Hyaluronic acid</keyword>
<evidence type="ECO:0000259" key="17">
    <source>
        <dbReference type="PROSITE" id="PS50963"/>
    </source>
</evidence>
<evidence type="ECO:0000256" key="6">
    <source>
        <dbReference type="ARBA" id="ARBA00023180"/>
    </source>
</evidence>
<dbReference type="InterPro" id="IPR000538">
    <property type="entry name" value="Link_dom"/>
</dbReference>
<comment type="subcellular location">
    <subcellularLocation>
        <location evidence="1">Secreted</location>
        <location evidence="1">Extracellular space</location>
        <location evidence="1">Extracellular matrix</location>
    </subcellularLocation>
</comment>
<evidence type="ECO:0000256" key="9">
    <source>
        <dbReference type="ARBA" id="ARBA00037563"/>
    </source>
</evidence>
<dbReference type="InterPro" id="IPR007110">
    <property type="entry name" value="Ig-like_dom"/>
</dbReference>
<dbReference type="Gene3D" id="2.60.40.10">
    <property type="entry name" value="Immunoglobulins"/>
    <property type="match status" value="1"/>
</dbReference>
<comment type="caution">
    <text evidence="18">The sequence shown here is derived from an EMBL/GenBank/DDBJ whole genome shotgun (WGS) entry which is preliminary data.</text>
</comment>
<dbReference type="OrthoDB" id="8965140at2759"/>
<evidence type="ECO:0000256" key="13">
    <source>
        <dbReference type="ARBA" id="ARBA00042980"/>
    </source>
</evidence>
<dbReference type="PROSITE" id="PS50835">
    <property type="entry name" value="IG_LIKE"/>
    <property type="match status" value="1"/>
</dbReference>
<dbReference type="SMART" id="SM00445">
    <property type="entry name" value="LINK"/>
    <property type="match status" value="2"/>
</dbReference>
<evidence type="ECO:0000256" key="8">
    <source>
        <dbReference type="ARBA" id="ARBA00023319"/>
    </source>
</evidence>
<dbReference type="CDD" id="cd03518">
    <property type="entry name" value="Link_domain_HAPLN_module_1"/>
    <property type="match status" value="1"/>
</dbReference>
<proteinExistence type="inferred from homology"/>
<evidence type="ECO:0000256" key="10">
    <source>
        <dbReference type="ARBA" id="ARBA00038272"/>
    </source>
</evidence>
<organism evidence="18 19">
    <name type="scientific">Dissostichus mawsoni</name>
    <name type="common">Antarctic cod</name>
    <dbReference type="NCBI Taxonomy" id="36200"/>
    <lineage>
        <taxon>Eukaryota</taxon>
        <taxon>Metazoa</taxon>
        <taxon>Chordata</taxon>
        <taxon>Craniata</taxon>
        <taxon>Vertebrata</taxon>
        <taxon>Euteleostomi</taxon>
        <taxon>Actinopterygii</taxon>
        <taxon>Neopterygii</taxon>
        <taxon>Teleostei</taxon>
        <taxon>Neoteleostei</taxon>
        <taxon>Acanthomorphata</taxon>
        <taxon>Eupercaria</taxon>
        <taxon>Perciformes</taxon>
        <taxon>Notothenioidei</taxon>
        <taxon>Nototheniidae</taxon>
        <taxon>Dissostichus</taxon>
    </lineage>
</organism>
<dbReference type="GO" id="GO:0002052">
    <property type="term" value="P:positive regulation of neuroblast proliferation"/>
    <property type="evidence" value="ECO:0007669"/>
    <property type="project" value="TreeGrafter"/>
</dbReference>
<keyword evidence="6" id="KW-0325">Glycoprotein</keyword>